<dbReference type="InterPro" id="IPR037473">
    <property type="entry name" value="Lcp-like"/>
</dbReference>
<evidence type="ECO:0000313" key="3">
    <source>
        <dbReference type="Proteomes" id="UP000070433"/>
    </source>
</evidence>
<dbReference type="Pfam" id="PF09995">
    <property type="entry name" value="MPAB_Lcp_cat"/>
    <property type="match status" value="1"/>
</dbReference>
<evidence type="ECO:0000259" key="1">
    <source>
        <dbReference type="Pfam" id="PF09995"/>
    </source>
</evidence>
<keyword evidence="3" id="KW-1185">Reference proteome</keyword>
<gene>
    <name evidence="2" type="ORF">UC35_09435</name>
</gene>
<name>A0A127JYA2_9BURK</name>
<dbReference type="RefSeq" id="WP_061498443.1">
    <property type="nucleotide sequence ID" value="NZ_CP010951.1"/>
</dbReference>
<dbReference type="Proteomes" id="UP000070433">
    <property type="component" value="Chromosome"/>
</dbReference>
<dbReference type="InterPro" id="IPR018713">
    <property type="entry name" value="MPAB/Lcp_cat_dom"/>
</dbReference>
<accession>A0A127JYA2</accession>
<evidence type="ECO:0000313" key="2">
    <source>
        <dbReference type="EMBL" id="AMO23072.1"/>
    </source>
</evidence>
<dbReference type="PANTHER" id="PTHR37539:SF1">
    <property type="entry name" value="ER-BOUND OXYGENASE MPAB_MPAB'_RUBBER OXYGENASE CATALYTIC DOMAIN-CONTAINING PROTEIN"/>
    <property type="match status" value="1"/>
</dbReference>
<reference evidence="2 3" key="1">
    <citation type="journal article" date="2014" name="Int. J. Syst. Evol. Microbiol.">
        <title>Ramlibacter solisilvae sp. nov., isolated from forest soil, and emended description of the genus Ramlibacter.</title>
        <authorList>
            <person name="Lee H.J."/>
            <person name="Lee S.H."/>
            <person name="Lee S.S."/>
            <person name="Lee J.S."/>
            <person name="Kim Y."/>
            <person name="Kim S.C."/>
            <person name="Jeon C.O."/>
        </authorList>
    </citation>
    <scope>NUCLEOTIDE SEQUENCE [LARGE SCALE GENOMIC DNA]</scope>
    <source>
        <strain evidence="2 3">5-10</strain>
    </source>
</reference>
<protein>
    <recommendedName>
        <fullName evidence="1">ER-bound oxygenase mpaB/mpaB'/Rubber oxygenase catalytic domain-containing protein</fullName>
    </recommendedName>
</protein>
<dbReference type="EMBL" id="CP010951">
    <property type="protein sequence ID" value="AMO23072.1"/>
    <property type="molecule type" value="Genomic_DNA"/>
</dbReference>
<proteinExistence type="predicted"/>
<dbReference type="GO" id="GO:0016491">
    <property type="term" value="F:oxidoreductase activity"/>
    <property type="evidence" value="ECO:0007669"/>
    <property type="project" value="InterPro"/>
</dbReference>
<organism evidence="2 3">
    <name type="scientific">Ramlibacter tataouinensis</name>
    <dbReference type="NCBI Taxonomy" id="94132"/>
    <lineage>
        <taxon>Bacteria</taxon>
        <taxon>Pseudomonadati</taxon>
        <taxon>Pseudomonadota</taxon>
        <taxon>Betaproteobacteria</taxon>
        <taxon>Burkholderiales</taxon>
        <taxon>Comamonadaceae</taxon>
        <taxon>Ramlibacter</taxon>
    </lineage>
</organism>
<sequence length="456" mass="50143">MKLPPDHWQAMARAADPLADRTIAAIVGPWPADAASPGEAALARLAQASRLMAGWTTNASLTAWSPAAGADPVVVDALRAYLEQGRRLPEWIRPRDVELAEQVFMDYGPLSCTLLFCASLPECYVMPQLADVLHAAGQLEAHTEHRIRQTAAMIFPVMMKGGLTQGEGGGIAQVLKVRLIHATIRHLILHGPPETAGARVASAPAGTRPASMLQALLALGWDVERDGLPCNQLELAYTLLTFSYVFLAGMRTLRIPLSRAEQEAYLHAWNVVGFVLGIRPELMPRDLDQAASMFRAMQSQAHSQPLARDVRPGLGRALVAAMERTIAVPVIRHLPVPMTRWLIGRQTARLIGITQRAGLLTLLLFDAARLAVLAIDGVARLALPRFSLTRLVTRVVGYHLLTRFLLDQTRPLALPDSLLEPMHRTVAQWHHDHHAPGWVNRLEKRITTKGEWRPLS</sequence>
<dbReference type="PATRIC" id="fig|94132.3.peg.1921"/>
<dbReference type="OrthoDB" id="6072815at2"/>
<dbReference type="AlphaFoldDB" id="A0A127JYA2"/>
<dbReference type="PANTHER" id="PTHR37539">
    <property type="entry name" value="SECRETED PROTEIN-RELATED"/>
    <property type="match status" value="1"/>
</dbReference>
<feature type="domain" description="ER-bound oxygenase mpaB/mpaB'/Rubber oxygenase catalytic" evidence="1">
    <location>
        <begin position="126"/>
        <end position="357"/>
    </location>
</feature>